<dbReference type="InterPro" id="IPR008040">
    <property type="entry name" value="Hydant_A_N"/>
</dbReference>
<feature type="domain" description="Hydantoinase/oxoprolinase N-terminal" evidence="4">
    <location>
        <begin position="6"/>
        <end position="213"/>
    </location>
</feature>
<sequence length="1284" mass="140393">MTSKFKFAIDRGGTFTDVYAKCPDGSERVLKLLSVDPANYSDAPREGIRRIIEEYTGVKINPNELIDGSCIEWIRMGTTVATNALLERKGERMALVINEGFKDLLFIGNQARPKIFDLEIVTPDVLYEEVVEVSGRVAPVFSQRCQLPESFWKRKVTGKTKEDLFVLSELDVDDVRKKLSIVKEKGIKSIAVVLMHSFTYVDDEIEIGKIASSLGFDHVSLSHDVMPMMRIVSRGFTACADAYLTPCIKKYVECFVAGFKNQLKGVNVLFMQSDGGLTPMSNFIGSRAILSGPAGGVVGYIKTGYSGKAIVGFDMGGTSTDVSRYDGTYEHVFESVTAGVIIQAPQLDINTVAAGGGSKLFFRSGMFVVGPESAGAHPGPVCYRKGGSLTVTDANLIMGRLLPQYFPCIFGPNENEPLDKEGTRAAFQILVEEINEFQRSINKEPMSVEDVAMGFIKVANESMCRPIRTLTQAKGYDTRNHVLACFGGAGAQHACSISRQLGIRTVFIHKYAGILSAYGIACADMVEECQEPCAKTYSPENYEYLDDRIITLKKQCEDKLHERGFSSSNIELDVFLHLRFEGTDCALMSSSKKGSKEGLPVHGDFVNSFLERYKKEFGFVLSGRSILVDDIRIRGVGKSSIVSSANSSTCEKTGSKKSLRSETKTEIYFENDGYLPSDVFHFEKLKPKDKIDGPAMIIDKLSTILIEPACSAVVTKDKNIEITVGSGTFPKITEEFDSIQLSIFSHRFMSIAEQMGRVLQRTSISTNIKERLDFSCALFGPDGGLVSNAPHIPVHLGAMQETVQYQLRNVGNELKEGDVILSNHPKAGGSHLPDLTVITPVFYKNEPRPVFFVASRGHHADIGGITPGSMPPHSKSLSEEGATFKSFFLIKEGVFREKELIEALMAPSKIPGSSGTRNLSDNLSDLKAQVASNQKGINLVSELIDYYGLNVVQAYMSHIQNNAEVAVRDLLRTVGSKTAHLTGDHILSAVDYLDDGSPISLKVTIDVETGSSIFDFSGTGYEVWGNCNAPKAITLSAVIYCLRCMVGHDVPLNQGCLTPIRVIIPEGSLLNPSDSAAVVGGNVQTSQRIVDVIFRAFRTVAASQGCMNNITFGQEDWGYYETVAGGAGAGPSWNGRSGVHSHMTNTRITDPEVLERRYPIILKKFCLRENSGGGGKFRGGNGVIRELLFRAPITLSILTERRVFEPYGLEGGEPGKKGENLLIKTDGRIIRLPSKTAVATEPGDVFRLLTPGGGGYGLNAKELNRRLEFDDEPPSKRKSKNFLC</sequence>
<dbReference type="Proteomes" id="UP001367676">
    <property type="component" value="Unassembled WGS sequence"/>
</dbReference>
<keyword evidence="6" id="KW-1185">Reference proteome</keyword>
<dbReference type="PANTHER" id="PTHR11365">
    <property type="entry name" value="5-OXOPROLINASE RELATED"/>
    <property type="match status" value="1"/>
</dbReference>
<organism evidence="5 6">
    <name type="scientific">Parthenolecanium corni</name>
    <dbReference type="NCBI Taxonomy" id="536013"/>
    <lineage>
        <taxon>Eukaryota</taxon>
        <taxon>Metazoa</taxon>
        <taxon>Ecdysozoa</taxon>
        <taxon>Arthropoda</taxon>
        <taxon>Hexapoda</taxon>
        <taxon>Insecta</taxon>
        <taxon>Pterygota</taxon>
        <taxon>Neoptera</taxon>
        <taxon>Paraneoptera</taxon>
        <taxon>Hemiptera</taxon>
        <taxon>Sternorrhyncha</taxon>
        <taxon>Coccoidea</taxon>
        <taxon>Coccidae</taxon>
        <taxon>Parthenolecanium</taxon>
    </lineage>
</organism>
<evidence type="ECO:0000259" key="4">
    <source>
        <dbReference type="Pfam" id="PF05378"/>
    </source>
</evidence>
<evidence type="ECO:0008006" key="7">
    <source>
        <dbReference type="Google" id="ProtNLM"/>
    </source>
</evidence>
<evidence type="ECO:0000259" key="3">
    <source>
        <dbReference type="Pfam" id="PF02538"/>
    </source>
</evidence>
<dbReference type="Pfam" id="PF01968">
    <property type="entry name" value="Hydantoinase_A"/>
    <property type="match status" value="1"/>
</dbReference>
<dbReference type="InterPro" id="IPR002821">
    <property type="entry name" value="Hydantoinase_A"/>
</dbReference>
<evidence type="ECO:0000256" key="1">
    <source>
        <dbReference type="ARBA" id="ARBA00010403"/>
    </source>
</evidence>
<proteinExistence type="inferred from homology"/>
<dbReference type="Pfam" id="PF02538">
    <property type="entry name" value="Hydantoinase_B"/>
    <property type="match status" value="1"/>
</dbReference>
<dbReference type="InterPro" id="IPR045079">
    <property type="entry name" value="Oxoprolinase-like"/>
</dbReference>
<feature type="domain" description="Hydantoinase A/oxoprolinase" evidence="2">
    <location>
        <begin position="234"/>
        <end position="528"/>
    </location>
</feature>
<feature type="domain" description="Hydantoinase B/oxoprolinase" evidence="3">
    <location>
        <begin position="737"/>
        <end position="1257"/>
    </location>
</feature>
<protein>
    <recommendedName>
        <fullName evidence="7">5-oxoprolinase</fullName>
    </recommendedName>
</protein>
<reference evidence="5 6" key="1">
    <citation type="submission" date="2024-03" db="EMBL/GenBank/DDBJ databases">
        <title>Adaptation during the transition from Ophiocordyceps entomopathogen to insect associate is accompanied by gene loss and intensified selection.</title>
        <authorList>
            <person name="Ward C.M."/>
            <person name="Onetto C.A."/>
            <person name="Borneman A.R."/>
        </authorList>
    </citation>
    <scope>NUCLEOTIDE SEQUENCE [LARGE SCALE GENOMIC DNA]</scope>
    <source>
        <strain evidence="5">AWRI1</strain>
        <tissue evidence="5">Single Adult Female</tissue>
    </source>
</reference>
<name>A0AAN9Y2E5_9HEMI</name>
<dbReference type="GO" id="GO:0005829">
    <property type="term" value="C:cytosol"/>
    <property type="evidence" value="ECO:0007669"/>
    <property type="project" value="TreeGrafter"/>
</dbReference>
<dbReference type="GO" id="GO:0006749">
    <property type="term" value="P:glutathione metabolic process"/>
    <property type="evidence" value="ECO:0007669"/>
    <property type="project" value="TreeGrafter"/>
</dbReference>
<evidence type="ECO:0000313" key="6">
    <source>
        <dbReference type="Proteomes" id="UP001367676"/>
    </source>
</evidence>
<evidence type="ECO:0000259" key="2">
    <source>
        <dbReference type="Pfam" id="PF01968"/>
    </source>
</evidence>
<evidence type="ECO:0000313" key="5">
    <source>
        <dbReference type="EMBL" id="KAK7584206.1"/>
    </source>
</evidence>
<dbReference type="Pfam" id="PF05378">
    <property type="entry name" value="Hydant_A_N"/>
    <property type="match status" value="1"/>
</dbReference>
<comment type="similarity">
    <text evidence="1">Belongs to the oxoprolinase family.</text>
</comment>
<comment type="caution">
    <text evidence="5">The sequence shown here is derived from an EMBL/GenBank/DDBJ whole genome shotgun (WGS) entry which is preliminary data.</text>
</comment>
<gene>
    <name evidence="5" type="ORF">V9T40_005169</name>
</gene>
<dbReference type="EMBL" id="JBBCAQ010000032">
    <property type="protein sequence ID" value="KAK7584206.1"/>
    <property type="molecule type" value="Genomic_DNA"/>
</dbReference>
<dbReference type="InterPro" id="IPR003692">
    <property type="entry name" value="Hydantoinase_B"/>
</dbReference>
<dbReference type="GO" id="GO:0017168">
    <property type="term" value="F:5-oxoprolinase (ATP-hydrolyzing) activity"/>
    <property type="evidence" value="ECO:0007669"/>
    <property type="project" value="TreeGrafter"/>
</dbReference>
<dbReference type="PANTHER" id="PTHR11365:SF2">
    <property type="entry name" value="5-OXOPROLINASE"/>
    <property type="match status" value="1"/>
</dbReference>
<accession>A0AAN9Y2E5</accession>